<dbReference type="Pfam" id="PF12833">
    <property type="entry name" value="HTH_18"/>
    <property type="match status" value="1"/>
</dbReference>
<dbReference type="Pfam" id="PF02311">
    <property type="entry name" value="AraC_binding"/>
    <property type="match status" value="1"/>
</dbReference>
<dbReference type="InterPro" id="IPR014710">
    <property type="entry name" value="RmlC-like_jellyroll"/>
</dbReference>
<dbReference type="InterPro" id="IPR009057">
    <property type="entry name" value="Homeodomain-like_sf"/>
</dbReference>
<proteinExistence type="predicted"/>
<dbReference type="STRING" id="742726.HMPREF9448_02577"/>
<dbReference type="InterPro" id="IPR003313">
    <property type="entry name" value="AraC-bd"/>
</dbReference>
<evidence type="ECO:0000256" key="3">
    <source>
        <dbReference type="ARBA" id="ARBA00023163"/>
    </source>
</evidence>
<dbReference type="GO" id="GO:0043565">
    <property type="term" value="F:sequence-specific DNA binding"/>
    <property type="evidence" value="ECO:0007669"/>
    <property type="project" value="InterPro"/>
</dbReference>
<sequence length="289" mass="33185">MESKYYHLTGGTHSFLVLHDLLNPSEEFPIHTQSDWELIYIIRGCGTFVIGDQSQPFTKDEIFLIPPDMLHGWIFDNNPGNVVEDICLLFRKNLFKELSVTLPEIGPLGHLDSRQHTAFQLRGDLLKNVRHEMQEIIKTDSLGQLSGVIRILGHLALSDEMNPTGINRPLKKRDKKIQQIEIYVSLHYNHDIPIDEIATLVHMNRSSFCVFFKRMKGVSFTSYLNTYRMDIACRLLSTTDKSVSEIAYGVGFNNLSHFCRTFLKYKEVSPTKYRNRMGHGHTDITTTPA</sequence>
<reference evidence="5 6" key="1">
    <citation type="submission" date="2012-08" db="EMBL/GenBank/DDBJ databases">
        <title>The Genome Sequence of Barnesiella intestinihominis YIT 11860.</title>
        <authorList>
            <consortium name="The Broad Institute Genome Sequencing Platform"/>
            <person name="Earl A."/>
            <person name="Ward D."/>
            <person name="Feldgarden M."/>
            <person name="Gevers D."/>
            <person name="Morotomi M."/>
            <person name="Walker B."/>
            <person name="Young S.K."/>
            <person name="Zeng Q."/>
            <person name="Gargeya S."/>
            <person name="Fitzgerald M."/>
            <person name="Haas B."/>
            <person name="Abouelleil A."/>
            <person name="Alvarado L."/>
            <person name="Arachchi H.M."/>
            <person name="Berlin A.M."/>
            <person name="Chapman S.B."/>
            <person name="Goldberg J."/>
            <person name="Griggs A."/>
            <person name="Gujja S."/>
            <person name="Hansen M."/>
            <person name="Howarth C."/>
            <person name="Imamovic A."/>
            <person name="Larimer J."/>
            <person name="McCowen C."/>
            <person name="Montmayeur A."/>
            <person name="Murphy C."/>
            <person name="Neiman D."/>
            <person name="Pearson M."/>
            <person name="Priest M."/>
            <person name="Roberts A."/>
            <person name="Saif S."/>
            <person name="Shea T."/>
            <person name="Sisk P."/>
            <person name="Sykes S."/>
            <person name="Wortman J."/>
            <person name="Nusbaum C."/>
            <person name="Birren B."/>
        </authorList>
    </citation>
    <scope>NUCLEOTIDE SEQUENCE [LARGE SCALE GENOMIC DNA]</scope>
    <source>
        <strain evidence="5 6">YIT 11860</strain>
    </source>
</reference>
<dbReference type="SUPFAM" id="SSF51182">
    <property type="entry name" value="RmlC-like cupins"/>
    <property type="match status" value="1"/>
</dbReference>
<dbReference type="InterPro" id="IPR020449">
    <property type="entry name" value="Tscrpt_reg_AraC-type_HTH"/>
</dbReference>
<dbReference type="InterPro" id="IPR011051">
    <property type="entry name" value="RmlC_Cupin_sf"/>
</dbReference>
<dbReference type="InterPro" id="IPR018062">
    <property type="entry name" value="HTH_AraC-typ_CS"/>
</dbReference>
<dbReference type="OrthoDB" id="2569619at2"/>
<dbReference type="RefSeq" id="WP_008862955.1">
    <property type="nucleotide sequence ID" value="NZ_JH815206.1"/>
</dbReference>
<evidence type="ECO:0000313" key="5">
    <source>
        <dbReference type="EMBL" id="EJZ61901.1"/>
    </source>
</evidence>
<dbReference type="PROSITE" id="PS00041">
    <property type="entry name" value="HTH_ARAC_FAMILY_1"/>
    <property type="match status" value="1"/>
</dbReference>
<dbReference type="PANTHER" id="PTHR43280:SF27">
    <property type="entry name" value="TRANSCRIPTIONAL REGULATOR MTLR"/>
    <property type="match status" value="1"/>
</dbReference>
<dbReference type="eggNOG" id="COG2207">
    <property type="taxonomic scope" value="Bacteria"/>
</dbReference>
<dbReference type="Gene3D" id="2.60.120.10">
    <property type="entry name" value="Jelly Rolls"/>
    <property type="match status" value="1"/>
</dbReference>
<accession>K0WUK4</accession>
<gene>
    <name evidence="5" type="ORF">HMPREF9448_02577</name>
</gene>
<dbReference type="PROSITE" id="PS01124">
    <property type="entry name" value="HTH_ARAC_FAMILY_2"/>
    <property type="match status" value="1"/>
</dbReference>
<dbReference type="HOGENOM" id="CLU_000445_88_3_10"/>
<dbReference type="GeneID" id="77849757"/>
<keyword evidence="1" id="KW-0805">Transcription regulation</keyword>
<evidence type="ECO:0000256" key="2">
    <source>
        <dbReference type="ARBA" id="ARBA00023125"/>
    </source>
</evidence>
<dbReference type="PANTHER" id="PTHR43280">
    <property type="entry name" value="ARAC-FAMILY TRANSCRIPTIONAL REGULATOR"/>
    <property type="match status" value="1"/>
</dbReference>
<dbReference type="SUPFAM" id="SSF46689">
    <property type="entry name" value="Homeodomain-like"/>
    <property type="match status" value="2"/>
</dbReference>
<protein>
    <recommendedName>
        <fullName evidence="4">HTH araC/xylS-type domain-containing protein</fullName>
    </recommendedName>
</protein>
<dbReference type="EMBL" id="ADLE01000018">
    <property type="protein sequence ID" value="EJZ61901.1"/>
    <property type="molecule type" value="Genomic_DNA"/>
</dbReference>
<dbReference type="SMART" id="SM00342">
    <property type="entry name" value="HTH_ARAC"/>
    <property type="match status" value="1"/>
</dbReference>
<keyword evidence="2" id="KW-0238">DNA-binding</keyword>
<keyword evidence="6" id="KW-1185">Reference proteome</keyword>
<organism evidence="5 6">
    <name type="scientific">Barnesiella intestinihominis YIT 11860</name>
    <dbReference type="NCBI Taxonomy" id="742726"/>
    <lineage>
        <taxon>Bacteria</taxon>
        <taxon>Pseudomonadati</taxon>
        <taxon>Bacteroidota</taxon>
        <taxon>Bacteroidia</taxon>
        <taxon>Bacteroidales</taxon>
        <taxon>Barnesiellaceae</taxon>
        <taxon>Barnesiella</taxon>
    </lineage>
</organism>
<keyword evidence="3" id="KW-0804">Transcription</keyword>
<name>K0WUK4_9BACT</name>
<feature type="domain" description="HTH araC/xylS-type" evidence="4">
    <location>
        <begin position="178"/>
        <end position="276"/>
    </location>
</feature>
<dbReference type="GO" id="GO:0003700">
    <property type="term" value="F:DNA-binding transcription factor activity"/>
    <property type="evidence" value="ECO:0007669"/>
    <property type="project" value="InterPro"/>
</dbReference>
<evidence type="ECO:0000256" key="1">
    <source>
        <dbReference type="ARBA" id="ARBA00023015"/>
    </source>
</evidence>
<dbReference type="AlphaFoldDB" id="K0WUK4"/>
<dbReference type="Proteomes" id="UP000006044">
    <property type="component" value="Unassembled WGS sequence"/>
</dbReference>
<dbReference type="Gene3D" id="1.10.10.60">
    <property type="entry name" value="Homeodomain-like"/>
    <property type="match status" value="2"/>
</dbReference>
<evidence type="ECO:0000313" key="6">
    <source>
        <dbReference type="Proteomes" id="UP000006044"/>
    </source>
</evidence>
<comment type="caution">
    <text evidence="5">The sequence shown here is derived from an EMBL/GenBank/DDBJ whole genome shotgun (WGS) entry which is preliminary data.</text>
</comment>
<dbReference type="InterPro" id="IPR018060">
    <property type="entry name" value="HTH_AraC"/>
</dbReference>
<dbReference type="PRINTS" id="PR00032">
    <property type="entry name" value="HTHARAC"/>
</dbReference>
<evidence type="ECO:0000259" key="4">
    <source>
        <dbReference type="PROSITE" id="PS01124"/>
    </source>
</evidence>